<evidence type="ECO:0000259" key="4">
    <source>
        <dbReference type="Pfam" id="PF00294"/>
    </source>
</evidence>
<feature type="domain" description="Carbohydrate kinase PfkB" evidence="4">
    <location>
        <begin position="49"/>
        <end position="317"/>
    </location>
</feature>
<evidence type="ECO:0000256" key="2">
    <source>
        <dbReference type="ARBA" id="ARBA00022679"/>
    </source>
</evidence>
<dbReference type="PANTHER" id="PTHR43320:SF3">
    <property type="entry name" value="CARBOHYDRATE KINASE PFKB DOMAIN-CONTAINING PROTEIN"/>
    <property type="match status" value="1"/>
</dbReference>
<evidence type="ECO:0000313" key="5">
    <source>
        <dbReference type="EMBL" id="ADI16899.1"/>
    </source>
</evidence>
<dbReference type="SUPFAM" id="SSF53613">
    <property type="entry name" value="Ribokinase-like"/>
    <property type="match status" value="1"/>
</dbReference>
<dbReference type="PANTHER" id="PTHR43320">
    <property type="entry name" value="SUGAR KINASE"/>
    <property type="match status" value="1"/>
</dbReference>
<sequence length="332" mass="34725">MTQLFGLGNAIVDVEVNVEDAFLTAQNLPKGQMTLVDSDQIRSLTSALEGLQMHRCSGGSAANTVFAATGFGLKTSYTCKVADDVNGRYFTKEMGAAGITLNSSCLSADTTASSGQCLVMISDDAERTMCTDLGISASLAARDLDEAQLSKAAIYYVEGYLSSSEEGTAAAMAAHNVASAHNVKTAVSLSDISMVTIFKENLLRILGNGVHSLFCNEEEALSWASTDRLDVAIAELKDIAQEVYITLGANGSAVIDQAGHQQQAPGLAVSPIDTNGAGDIYAGACLAARCQGAESIDAARFANHAAAHLITQYGARLKTLQAYAELKKSFGQ</sequence>
<protein>
    <submittedName>
        <fullName evidence="5">Sugar kinases, ribokinase family</fullName>
    </submittedName>
</protein>
<name>E0XR58_9GAMM</name>
<dbReference type="InterPro" id="IPR029056">
    <property type="entry name" value="Ribokinase-like"/>
</dbReference>
<organism evidence="5">
    <name type="scientific">uncultured gamma proteobacterium HF0010_16J05</name>
    <dbReference type="NCBI Taxonomy" id="710981"/>
    <lineage>
        <taxon>Bacteria</taxon>
        <taxon>Pseudomonadati</taxon>
        <taxon>Pseudomonadota</taxon>
        <taxon>Gammaproteobacteria</taxon>
        <taxon>environmental samples</taxon>
    </lineage>
</organism>
<keyword evidence="3 5" id="KW-0418">Kinase</keyword>
<dbReference type="Gene3D" id="3.40.1190.20">
    <property type="match status" value="1"/>
</dbReference>
<dbReference type="GO" id="GO:0016301">
    <property type="term" value="F:kinase activity"/>
    <property type="evidence" value="ECO:0007669"/>
    <property type="project" value="UniProtKB-KW"/>
</dbReference>
<dbReference type="AlphaFoldDB" id="E0XR58"/>
<dbReference type="Gene3D" id="3.30.1110.10">
    <property type="match status" value="1"/>
</dbReference>
<evidence type="ECO:0000256" key="3">
    <source>
        <dbReference type="ARBA" id="ARBA00022777"/>
    </source>
</evidence>
<comment type="similarity">
    <text evidence="1">Belongs to the carbohydrate kinase PfkB family.</text>
</comment>
<accession>E0XR58</accession>
<dbReference type="CDD" id="cd01168">
    <property type="entry name" value="adenosine_kinase"/>
    <property type="match status" value="1"/>
</dbReference>
<evidence type="ECO:0000256" key="1">
    <source>
        <dbReference type="ARBA" id="ARBA00010688"/>
    </source>
</evidence>
<reference evidence="5" key="1">
    <citation type="journal article" date="2011" name="Environ. Microbiol.">
        <title>Time-series analyses of Monterey Bay coastal microbial picoplankton using a 'genome proxy' microarray.</title>
        <authorList>
            <person name="Rich V.I."/>
            <person name="Pham V.D."/>
            <person name="Eppley J."/>
            <person name="Shi Y."/>
            <person name="DeLong E.F."/>
        </authorList>
    </citation>
    <scope>NUCLEOTIDE SEQUENCE</scope>
</reference>
<dbReference type="InterPro" id="IPR052700">
    <property type="entry name" value="Carb_kinase_PfkB-like"/>
</dbReference>
<dbReference type="EMBL" id="GU474849">
    <property type="protein sequence ID" value="ADI16899.1"/>
    <property type="molecule type" value="Genomic_DNA"/>
</dbReference>
<dbReference type="Pfam" id="PF00294">
    <property type="entry name" value="PfkB"/>
    <property type="match status" value="1"/>
</dbReference>
<keyword evidence="2" id="KW-0808">Transferase</keyword>
<dbReference type="InterPro" id="IPR011611">
    <property type="entry name" value="PfkB_dom"/>
</dbReference>
<proteinExistence type="inferred from homology"/>